<feature type="region of interest" description="Disordered" evidence="1">
    <location>
        <begin position="104"/>
        <end position="128"/>
    </location>
</feature>
<reference evidence="2 3" key="1">
    <citation type="submission" date="2019-02" db="EMBL/GenBank/DDBJ databases">
        <title>Haloarcula mannanilyticum sp. nov., a mannan degrading haloarchaeon isolated from commercial salt.</title>
        <authorList>
            <person name="Enomoto S."/>
            <person name="Shimane Y."/>
            <person name="Kamekura M."/>
            <person name="Ito T."/>
            <person name="Moriya O."/>
            <person name="Ihara K."/>
            <person name="Takahashi-Ando N."/>
            <person name="Fukushima Y."/>
            <person name="Yoshida Y."/>
            <person name="Usama R."/>
            <person name="Takai K."/>
            <person name="Minegishi H."/>
        </authorList>
    </citation>
    <scope>NUCLEOTIDE SEQUENCE [LARGE SCALE GENOMIC DNA]</scope>
    <source>
        <strain evidence="2 3">MD130-1</strain>
    </source>
</reference>
<protein>
    <submittedName>
        <fullName evidence="2">Uncharacterized protein</fullName>
    </submittedName>
</protein>
<name>A0A4C2EEC1_9EURY</name>
<dbReference type="Proteomes" id="UP000304382">
    <property type="component" value="Unassembled WGS sequence"/>
</dbReference>
<sequence>MATGTNIEGRAYPQKPETLSTESILLYLDDFETAFAWNRVLQTSETVTSLSVDNLNGFWPDETGDGYLAASGIRVSYSTEAGSANEREYVANYFVSPGPVYRYESTNDPATPEPESEETLLVQCGAGT</sequence>
<evidence type="ECO:0000313" key="2">
    <source>
        <dbReference type="EMBL" id="GCF12692.1"/>
    </source>
</evidence>
<dbReference type="AlphaFoldDB" id="A0A4C2EEC1"/>
<evidence type="ECO:0000256" key="1">
    <source>
        <dbReference type="SAM" id="MobiDB-lite"/>
    </source>
</evidence>
<proteinExistence type="predicted"/>
<evidence type="ECO:0000313" key="3">
    <source>
        <dbReference type="Proteomes" id="UP000304382"/>
    </source>
</evidence>
<organism evidence="2 3">
    <name type="scientific">Haloarcula mannanilytica</name>
    <dbReference type="NCBI Taxonomy" id="2509225"/>
    <lineage>
        <taxon>Archaea</taxon>
        <taxon>Methanobacteriati</taxon>
        <taxon>Methanobacteriota</taxon>
        <taxon>Stenosarchaea group</taxon>
        <taxon>Halobacteria</taxon>
        <taxon>Halobacteriales</taxon>
        <taxon>Haloarculaceae</taxon>
        <taxon>Haloarcula</taxon>
    </lineage>
</organism>
<dbReference type="EMBL" id="BIXZ01000001">
    <property type="protein sequence ID" value="GCF12692.1"/>
    <property type="molecule type" value="Genomic_DNA"/>
</dbReference>
<comment type="caution">
    <text evidence="2">The sequence shown here is derived from an EMBL/GenBank/DDBJ whole genome shotgun (WGS) entry which is preliminary data.</text>
</comment>
<keyword evidence="3" id="KW-1185">Reference proteome</keyword>
<gene>
    <name evidence="2" type="ORF">Harman_06270</name>
</gene>
<accession>A0A4C2EEC1</accession>